<keyword evidence="3" id="KW-1185">Reference proteome</keyword>
<dbReference type="GO" id="GO:0016740">
    <property type="term" value="F:transferase activity"/>
    <property type="evidence" value="ECO:0007669"/>
    <property type="project" value="UniProtKB-KW"/>
</dbReference>
<keyword evidence="1" id="KW-0472">Membrane</keyword>
<accession>A0A510HKM8</accession>
<keyword evidence="1" id="KW-1133">Transmembrane helix</keyword>
<gene>
    <name evidence="2" type="ORF">RxyAA322_07610</name>
</gene>
<evidence type="ECO:0000256" key="1">
    <source>
        <dbReference type="SAM" id="Phobius"/>
    </source>
</evidence>
<feature type="transmembrane region" description="Helical" evidence="1">
    <location>
        <begin position="195"/>
        <end position="215"/>
    </location>
</feature>
<sequence>MVATALFAAGLLLTPLALATLLPLLPRRPNYATHPVPTAAGLAFLPIILTALSISLLSGLPLWAPAYLLLAGLVGFADDAMGGKEARGFGGHLRALGRGRVTGGQVKVVGMGGGALVVGVVLYGASLSALAAAFLLAGFANLANLLDVRPGRALKFLGLFVPVLAIGAGEVLAGVAGVLGGAVSLFYFDLRGRIMLGDTGAAVWGATVGCLVVAWGPGWVWWAAGTAVLGLTLVAEFHSISGIIREVGILRRFDQWGRT</sequence>
<evidence type="ECO:0000313" key="3">
    <source>
        <dbReference type="Proteomes" id="UP000318065"/>
    </source>
</evidence>
<name>A0A510HKM8_9ACTN</name>
<feature type="transmembrane region" description="Helical" evidence="1">
    <location>
        <begin position="43"/>
        <end position="63"/>
    </location>
</feature>
<keyword evidence="2" id="KW-0808">Transferase</keyword>
<dbReference type="AlphaFoldDB" id="A0A510HKM8"/>
<feature type="transmembrane region" description="Helical" evidence="1">
    <location>
        <begin position="221"/>
        <end position="244"/>
    </location>
</feature>
<proteinExistence type="predicted"/>
<feature type="transmembrane region" description="Helical" evidence="1">
    <location>
        <begin position="159"/>
        <end position="188"/>
    </location>
</feature>
<organism evidence="2 3">
    <name type="scientific">Rubrobacter xylanophilus</name>
    <dbReference type="NCBI Taxonomy" id="49319"/>
    <lineage>
        <taxon>Bacteria</taxon>
        <taxon>Bacillati</taxon>
        <taxon>Actinomycetota</taxon>
        <taxon>Rubrobacteria</taxon>
        <taxon>Rubrobacterales</taxon>
        <taxon>Rubrobacteraceae</taxon>
        <taxon>Rubrobacter</taxon>
    </lineage>
</organism>
<dbReference type="RefSeq" id="WP_143526997.1">
    <property type="nucleotide sequence ID" value="NZ_AP019791.1"/>
</dbReference>
<protein>
    <submittedName>
        <fullName evidence="2">Glycosyl transferase</fullName>
    </submittedName>
</protein>
<feature type="transmembrane region" description="Helical" evidence="1">
    <location>
        <begin position="115"/>
        <end position="139"/>
    </location>
</feature>
<dbReference type="EMBL" id="AP019791">
    <property type="protein sequence ID" value="BBL78907.1"/>
    <property type="molecule type" value="Genomic_DNA"/>
</dbReference>
<evidence type="ECO:0000313" key="2">
    <source>
        <dbReference type="EMBL" id="BBL78907.1"/>
    </source>
</evidence>
<reference evidence="2" key="1">
    <citation type="journal article" date="2019" name="Microbiol. Resour. Announc.">
        <title>Complete Genome Sequence of Rubrobacter xylanophilus Strain AA3-22, Isolated from Arima Onsen in Japan.</title>
        <authorList>
            <person name="Tomariguchi N."/>
            <person name="Miyazaki K."/>
        </authorList>
    </citation>
    <scope>NUCLEOTIDE SEQUENCE [LARGE SCALE GENOMIC DNA]</scope>
    <source>
        <strain evidence="2">AA3-22</strain>
    </source>
</reference>
<keyword evidence="1" id="KW-0812">Transmembrane</keyword>
<dbReference type="Proteomes" id="UP000318065">
    <property type="component" value="Chromosome"/>
</dbReference>